<evidence type="ECO:0000256" key="1">
    <source>
        <dbReference type="SAM" id="MobiDB-lite"/>
    </source>
</evidence>
<evidence type="ECO:0000313" key="3">
    <source>
        <dbReference type="Proteomes" id="UP001482620"/>
    </source>
</evidence>
<dbReference type="Proteomes" id="UP001482620">
    <property type="component" value="Unassembled WGS sequence"/>
</dbReference>
<protein>
    <submittedName>
        <fullName evidence="2">Uncharacterized protein</fullName>
    </submittedName>
</protein>
<organism evidence="2 3">
    <name type="scientific">Ilyodon furcidens</name>
    <name type="common">goldbreast splitfin</name>
    <dbReference type="NCBI Taxonomy" id="33524"/>
    <lineage>
        <taxon>Eukaryota</taxon>
        <taxon>Metazoa</taxon>
        <taxon>Chordata</taxon>
        <taxon>Craniata</taxon>
        <taxon>Vertebrata</taxon>
        <taxon>Euteleostomi</taxon>
        <taxon>Actinopterygii</taxon>
        <taxon>Neopterygii</taxon>
        <taxon>Teleostei</taxon>
        <taxon>Neoteleostei</taxon>
        <taxon>Acanthomorphata</taxon>
        <taxon>Ovalentaria</taxon>
        <taxon>Atherinomorphae</taxon>
        <taxon>Cyprinodontiformes</taxon>
        <taxon>Goodeidae</taxon>
        <taxon>Ilyodon</taxon>
    </lineage>
</organism>
<proteinExistence type="predicted"/>
<name>A0ABV0VGT7_9TELE</name>
<accession>A0ABV0VGT7</accession>
<dbReference type="EMBL" id="JAHRIQ010107180">
    <property type="protein sequence ID" value="MEQ2256474.1"/>
    <property type="molecule type" value="Genomic_DNA"/>
</dbReference>
<reference evidence="2 3" key="1">
    <citation type="submission" date="2021-06" db="EMBL/GenBank/DDBJ databases">
        <authorList>
            <person name="Palmer J.M."/>
        </authorList>
    </citation>
    <scope>NUCLEOTIDE SEQUENCE [LARGE SCALE GENOMIC DNA]</scope>
    <source>
        <strain evidence="3">if_2019</strain>
        <tissue evidence="2">Muscle</tissue>
    </source>
</reference>
<gene>
    <name evidence="2" type="ORF">ILYODFUR_024511</name>
</gene>
<sequence length="99" mass="10992">MLMPANQNKMPSFTTEDFNKLLQKLAVLEMKIHRLEVNVEVNMGYSDDSTLPVIPNSDSQLNNSAGNQNTENKPISRPLWHVLGACPKNQGGQLTGRSQ</sequence>
<evidence type="ECO:0000313" key="2">
    <source>
        <dbReference type="EMBL" id="MEQ2256474.1"/>
    </source>
</evidence>
<feature type="compositionally biased region" description="Polar residues" evidence="1">
    <location>
        <begin position="56"/>
        <end position="73"/>
    </location>
</feature>
<keyword evidence="3" id="KW-1185">Reference proteome</keyword>
<comment type="caution">
    <text evidence="2">The sequence shown here is derived from an EMBL/GenBank/DDBJ whole genome shotgun (WGS) entry which is preliminary data.</text>
</comment>
<feature type="region of interest" description="Disordered" evidence="1">
    <location>
        <begin position="50"/>
        <end position="74"/>
    </location>
</feature>